<dbReference type="AlphaFoldDB" id="A0A1D8IT33"/>
<organism evidence="2 3">
    <name type="scientific">Acidihalobacter yilgarnensis</name>
    <dbReference type="NCBI Taxonomy" id="2819280"/>
    <lineage>
        <taxon>Bacteria</taxon>
        <taxon>Pseudomonadati</taxon>
        <taxon>Pseudomonadota</taxon>
        <taxon>Gammaproteobacteria</taxon>
        <taxon>Chromatiales</taxon>
        <taxon>Ectothiorhodospiraceae</taxon>
        <taxon>Acidihalobacter</taxon>
    </lineage>
</organism>
<gene>
    <name evidence="2" type="ORF">BI364_08865</name>
</gene>
<keyword evidence="3" id="KW-1185">Reference proteome</keyword>
<reference evidence="3" key="1">
    <citation type="submission" date="2016-09" db="EMBL/GenBank/DDBJ databases">
        <title>Acidihalobacter prosperus F5.</title>
        <authorList>
            <person name="Khaleque H.N."/>
            <person name="Ramsay J.P."/>
            <person name="Kaksonen A.H."/>
            <person name="Boxall N.J."/>
            <person name="Watkin E.L.J."/>
        </authorList>
    </citation>
    <scope>NUCLEOTIDE SEQUENCE [LARGE SCALE GENOMIC DNA]</scope>
    <source>
        <strain evidence="3">F5</strain>
    </source>
</reference>
<evidence type="ECO:0000313" key="3">
    <source>
        <dbReference type="Proteomes" id="UP000095401"/>
    </source>
</evidence>
<dbReference type="Proteomes" id="UP000095401">
    <property type="component" value="Chromosome"/>
</dbReference>
<name>A0A1D8IT33_9GAMM</name>
<evidence type="ECO:0000313" key="2">
    <source>
        <dbReference type="EMBL" id="AOU99639.1"/>
    </source>
</evidence>
<keyword evidence="1" id="KW-1133">Transmembrane helix</keyword>
<evidence type="ECO:0000256" key="1">
    <source>
        <dbReference type="SAM" id="Phobius"/>
    </source>
</evidence>
<feature type="transmembrane region" description="Helical" evidence="1">
    <location>
        <begin position="53"/>
        <end position="75"/>
    </location>
</feature>
<sequence length="77" mass="8682">MNKLSATYLTPARTICQPAHLKRTLLITAIVGSWLTLFNLGDRLMMGDITAWIWLKVSLNYLTPFIVSNLGLLSYRA</sequence>
<keyword evidence="1" id="KW-0812">Transmembrane</keyword>
<dbReference type="KEGG" id="aprs:BI364_08865"/>
<protein>
    <submittedName>
        <fullName evidence="2">Uncharacterized protein</fullName>
    </submittedName>
</protein>
<accession>A0A1D8IT33</accession>
<keyword evidence="1" id="KW-0472">Membrane</keyword>
<proteinExistence type="predicted"/>
<dbReference type="EMBL" id="CP017415">
    <property type="protein sequence ID" value="AOU99639.1"/>
    <property type="molecule type" value="Genomic_DNA"/>
</dbReference>
<feature type="transmembrane region" description="Helical" evidence="1">
    <location>
        <begin position="21"/>
        <end position="41"/>
    </location>
</feature>